<dbReference type="InterPro" id="IPR050266">
    <property type="entry name" value="AB_hydrolase_sf"/>
</dbReference>
<reference evidence="2" key="1">
    <citation type="journal article" date="2014" name="Int. J. Syst. Evol. Microbiol.">
        <title>Complete genome sequence of Corynebacterium casei LMG S-19264T (=DSM 44701T), isolated from a smear-ripened cheese.</title>
        <authorList>
            <consortium name="US DOE Joint Genome Institute (JGI-PGF)"/>
            <person name="Walter F."/>
            <person name="Albersmeier A."/>
            <person name="Kalinowski J."/>
            <person name="Ruckert C."/>
        </authorList>
    </citation>
    <scope>NUCLEOTIDE SEQUENCE</scope>
    <source>
        <strain evidence="2">JCM 4646</strain>
    </source>
</reference>
<dbReference type="AlphaFoldDB" id="A0A919KTM3"/>
<dbReference type="EMBL" id="BNBO01000018">
    <property type="protein sequence ID" value="GHH72685.1"/>
    <property type="molecule type" value="Genomic_DNA"/>
</dbReference>
<proteinExistence type="predicted"/>
<name>A0A919KTM3_9ACTN</name>
<dbReference type="InterPro" id="IPR000073">
    <property type="entry name" value="AB_hydrolase_1"/>
</dbReference>
<keyword evidence="3" id="KW-1185">Reference proteome</keyword>
<dbReference type="Pfam" id="PF12697">
    <property type="entry name" value="Abhydrolase_6"/>
    <property type="match status" value="1"/>
</dbReference>
<dbReference type="PANTHER" id="PTHR43798">
    <property type="entry name" value="MONOACYLGLYCEROL LIPASE"/>
    <property type="match status" value="1"/>
</dbReference>
<dbReference type="GO" id="GO:0016020">
    <property type="term" value="C:membrane"/>
    <property type="evidence" value="ECO:0007669"/>
    <property type="project" value="TreeGrafter"/>
</dbReference>
<dbReference type="PANTHER" id="PTHR43798:SF33">
    <property type="entry name" value="HYDROLASE, PUTATIVE (AFU_ORTHOLOGUE AFUA_2G14860)-RELATED"/>
    <property type="match status" value="1"/>
</dbReference>
<dbReference type="GO" id="GO:0003824">
    <property type="term" value="F:catalytic activity"/>
    <property type="evidence" value="ECO:0007669"/>
    <property type="project" value="UniProtKB-ARBA"/>
</dbReference>
<dbReference type="Gene3D" id="3.40.50.1820">
    <property type="entry name" value="alpha/beta hydrolase"/>
    <property type="match status" value="1"/>
</dbReference>
<dbReference type="InterPro" id="IPR029058">
    <property type="entry name" value="AB_hydrolase_fold"/>
</dbReference>
<dbReference type="GeneID" id="95353997"/>
<dbReference type="RefSeq" id="WP_190211848.1">
    <property type="nucleotide sequence ID" value="NZ_BNBO01000018.1"/>
</dbReference>
<sequence>MTVDHRLVGTGPNRVVVLHDWFGTAAGWGPFLEYLDGSAFTYAFLDYRGYGERADVAGDYTLAEIAGDVLALADQLGWERFSLVGHSMGGKAAQRVLAEAPHRVRKLAGVAPVPASAYPLEGDAYDLFHGAAERPANRRAILDLVTGNRAGGVWLDRMTAQSLAVSRKEAFAAYLDDWTTLDFAAKVAGSRLPVKVFVGEHDVALSEPVMRATWLAHYPDAELETLAGSGHYPMYEVPVAFAAALEGFLAG</sequence>
<evidence type="ECO:0000313" key="3">
    <source>
        <dbReference type="Proteomes" id="UP000617734"/>
    </source>
</evidence>
<evidence type="ECO:0000313" key="2">
    <source>
        <dbReference type="EMBL" id="GHH72685.1"/>
    </source>
</evidence>
<organism evidence="2 3">
    <name type="scientific">Kitasatospora indigofera</name>
    <dbReference type="NCBI Taxonomy" id="67307"/>
    <lineage>
        <taxon>Bacteria</taxon>
        <taxon>Bacillati</taxon>
        <taxon>Actinomycetota</taxon>
        <taxon>Actinomycetes</taxon>
        <taxon>Kitasatosporales</taxon>
        <taxon>Streptomycetaceae</taxon>
        <taxon>Kitasatospora</taxon>
    </lineage>
</organism>
<feature type="domain" description="AB hydrolase-1" evidence="1">
    <location>
        <begin position="15"/>
        <end position="244"/>
    </location>
</feature>
<reference evidence="2" key="2">
    <citation type="submission" date="2020-09" db="EMBL/GenBank/DDBJ databases">
        <authorList>
            <person name="Sun Q."/>
            <person name="Ohkuma M."/>
        </authorList>
    </citation>
    <scope>NUCLEOTIDE SEQUENCE</scope>
    <source>
        <strain evidence="2">JCM 4646</strain>
    </source>
</reference>
<dbReference type="Proteomes" id="UP000617734">
    <property type="component" value="Unassembled WGS sequence"/>
</dbReference>
<evidence type="ECO:0000259" key="1">
    <source>
        <dbReference type="Pfam" id="PF12697"/>
    </source>
</evidence>
<accession>A0A919KTM3</accession>
<dbReference type="SUPFAM" id="SSF53474">
    <property type="entry name" value="alpha/beta-Hydrolases"/>
    <property type="match status" value="1"/>
</dbReference>
<protein>
    <submittedName>
        <fullName evidence="2">Esterase</fullName>
    </submittedName>
</protein>
<comment type="caution">
    <text evidence="2">The sequence shown here is derived from an EMBL/GenBank/DDBJ whole genome shotgun (WGS) entry which is preliminary data.</text>
</comment>
<gene>
    <name evidence="2" type="ORF">GCM10018781_35820</name>
</gene>